<evidence type="ECO:0000256" key="7">
    <source>
        <dbReference type="SAM" id="Phobius"/>
    </source>
</evidence>
<sequence>MGLPWSWGHAIWVTCIVAPFVTFLFLSLRLYTRGFVTRSLALNDYVSAITMVFIICYSITLGIATHHGMGQHVWTYTKELSAEYYYWLGVASEFYVLSLAGYKTALLLLYLQLFKVNKIFRWACYITLFYTNGYLFCNFITEFLGCDPPARTYNKSIPGHCINTIAANIAYGVGHMSSDLIIAILPLFMVWRLQLKSFKEKLGISLVLTSGFLAWAVACARFIISTYDMVSYDRTWYAGIGFMLSVLEINTGLICGCTPALKPLFHSIKDHSQRWSERYSSRKHSTSGRTGSSASRPMKSADSFPHMAPKDSQSSSTPRNQSVDHEAYSYRDSNEKYGHAAPHHNVV</sequence>
<name>A0A6A6H8S4_VIRVR</name>
<accession>A0A6A6H8S4</accession>
<dbReference type="PANTHER" id="PTHR33048">
    <property type="entry name" value="PTH11-LIKE INTEGRAL MEMBRANE PROTEIN (AFU_ORTHOLOGUE AFUA_5G11245)"/>
    <property type="match status" value="1"/>
</dbReference>
<feature type="transmembrane region" description="Helical" evidence="7">
    <location>
        <begin position="6"/>
        <end position="28"/>
    </location>
</feature>
<feature type="compositionally biased region" description="Low complexity" evidence="6">
    <location>
        <begin position="287"/>
        <end position="296"/>
    </location>
</feature>
<dbReference type="AlphaFoldDB" id="A0A6A6H8S4"/>
<evidence type="ECO:0000313" key="10">
    <source>
        <dbReference type="Proteomes" id="UP000800092"/>
    </source>
</evidence>
<feature type="transmembrane region" description="Helical" evidence="7">
    <location>
        <begin position="84"/>
        <end position="110"/>
    </location>
</feature>
<evidence type="ECO:0000259" key="8">
    <source>
        <dbReference type="Pfam" id="PF20684"/>
    </source>
</evidence>
<feature type="transmembrane region" description="Helical" evidence="7">
    <location>
        <begin position="40"/>
        <end position="64"/>
    </location>
</feature>
<keyword evidence="4 7" id="KW-0472">Membrane</keyword>
<gene>
    <name evidence="9" type="ORF">EV356DRAFT_532761</name>
</gene>
<dbReference type="OrthoDB" id="3648173at2759"/>
<proteinExistence type="inferred from homology"/>
<organism evidence="9 10">
    <name type="scientific">Viridothelium virens</name>
    <name type="common">Speckled blister lichen</name>
    <name type="synonym">Trypethelium virens</name>
    <dbReference type="NCBI Taxonomy" id="1048519"/>
    <lineage>
        <taxon>Eukaryota</taxon>
        <taxon>Fungi</taxon>
        <taxon>Dikarya</taxon>
        <taxon>Ascomycota</taxon>
        <taxon>Pezizomycotina</taxon>
        <taxon>Dothideomycetes</taxon>
        <taxon>Dothideomycetes incertae sedis</taxon>
        <taxon>Trypetheliales</taxon>
        <taxon>Trypetheliaceae</taxon>
        <taxon>Viridothelium</taxon>
    </lineage>
</organism>
<evidence type="ECO:0000256" key="2">
    <source>
        <dbReference type="ARBA" id="ARBA00022692"/>
    </source>
</evidence>
<dbReference type="PANTHER" id="PTHR33048:SF47">
    <property type="entry name" value="INTEGRAL MEMBRANE PROTEIN-RELATED"/>
    <property type="match status" value="1"/>
</dbReference>
<protein>
    <recommendedName>
        <fullName evidence="8">Rhodopsin domain-containing protein</fullName>
    </recommendedName>
</protein>
<keyword evidence="3 7" id="KW-1133">Transmembrane helix</keyword>
<evidence type="ECO:0000256" key="6">
    <source>
        <dbReference type="SAM" id="MobiDB-lite"/>
    </source>
</evidence>
<feature type="region of interest" description="Disordered" evidence="6">
    <location>
        <begin position="276"/>
        <end position="347"/>
    </location>
</feature>
<comment type="subcellular location">
    <subcellularLocation>
        <location evidence="1">Membrane</location>
        <topology evidence="1">Multi-pass membrane protein</topology>
    </subcellularLocation>
</comment>
<dbReference type="Proteomes" id="UP000800092">
    <property type="component" value="Unassembled WGS sequence"/>
</dbReference>
<dbReference type="EMBL" id="ML991798">
    <property type="protein sequence ID" value="KAF2234445.1"/>
    <property type="molecule type" value="Genomic_DNA"/>
</dbReference>
<keyword evidence="2 7" id="KW-0812">Transmembrane</keyword>
<reference evidence="9" key="1">
    <citation type="journal article" date="2020" name="Stud. Mycol.">
        <title>101 Dothideomycetes genomes: a test case for predicting lifestyles and emergence of pathogens.</title>
        <authorList>
            <person name="Haridas S."/>
            <person name="Albert R."/>
            <person name="Binder M."/>
            <person name="Bloem J."/>
            <person name="Labutti K."/>
            <person name="Salamov A."/>
            <person name="Andreopoulos B."/>
            <person name="Baker S."/>
            <person name="Barry K."/>
            <person name="Bills G."/>
            <person name="Bluhm B."/>
            <person name="Cannon C."/>
            <person name="Castanera R."/>
            <person name="Culley D."/>
            <person name="Daum C."/>
            <person name="Ezra D."/>
            <person name="Gonzalez J."/>
            <person name="Henrissat B."/>
            <person name="Kuo A."/>
            <person name="Liang C."/>
            <person name="Lipzen A."/>
            <person name="Lutzoni F."/>
            <person name="Magnuson J."/>
            <person name="Mondo S."/>
            <person name="Nolan M."/>
            <person name="Ohm R."/>
            <person name="Pangilinan J."/>
            <person name="Park H.-J."/>
            <person name="Ramirez L."/>
            <person name="Alfaro M."/>
            <person name="Sun H."/>
            <person name="Tritt A."/>
            <person name="Yoshinaga Y."/>
            <person name="Zwiers L.-H."/>
            <person name="Turgeon B."/>
            <person name="Goodwin S."/>
            <person name="Spatafora J."/>
            <person name="Crous P."/>
            <person name="Grigoriev I."/>
        </authorList>
    </citation>
    <scope>NUCLEOTIDE SEQUENCE</scope>
    <source>
        <strain evidence="9">Tuck. ex Michener</strain>
    </source>
</reference>
<dbReference type="InterPro" id="IPR049326">
    <property type="entry name" value="Rhodopsin_dom_fungi"/>
</dbReference>
<evidence type="ECO:0000313" key="9">
    <source>
        <dbReference type="EMBL" id="KAF2234445.1"/>
    </source>
</evidence>
<feature type="compositionally biased region" description="Polar residues" evidence="6">
    <location>
        <begin position="311"/>
        <end position="321"/>
    </location>
</feature>
<evidence type="ECO:0000256" key="1">
    <source>
        <dbReference type="ARBA" id="ARBA00004141"/>
    </source>
</evidence>
<evidence type="ECO:0000256" key="4">
    <source>
        <dbReference type="ARBA" id="ARBA00023136"/>
    </source>
</evidence>
<feature type="transmembrane region" description="Helical" evidence="7">
    <location>
        <begin position="202"/>
        <end position="224"/>
    </location>
</feature>
<feature type="transmembrane region" description="Helical" evidence="7">
    <location>
        <begin position="236"/>
        <end position="261"/>
    </location>
</feature>
<feature type="transmembrane region" description="Helical" evidence="7">
    <location>
        <begin position="122"/>
        <end position="145"/>
    </location>
</feature>
<feature type="transmembrane region" description="Helical" evidence="7">
    <location>
        <begin position="165"/>
        <end position="190"/>
    </location>
</feature>
<comment type="similarity">
    <text evidence="5">Belongs to the SAT4 family.</text>
</comment>
<dbReference type="GO" id="GO:0016020">
    <property type="term" value="C:membrane"/>
    <property type="evidence" value="ECO:0007669"/>
    <property type="project" value="UniProtKB-SubCell"/>
</dbReference>
<keyword evidence="10" id="KW-1185">Reference proteome</keyword>
<feature type="compositionally biased region" description="Basic and acidic residues" evidence="6">
    <location>
        <begin position="322"/>
        <end position="338"/>
    </location>
</feature>
<feature type="domain" description="Rhodopsin" evidence="8">
    <location>
        <begin position="28"/>
        <end position="266"/>
    </location>
</feature>
<dbReference type="Pfam" id="PF20684">
    <property type="entry name" value="Fung_rhodopsin"/>
    <property type="match status" value="1"/>
</dbReference>
<dbReference type="InterPro" id="IPR052337">
    <property type="entry name" value="SAT4-like"/>
</dbReference>
<evidence type="ECO:0000256" key="3">
    <source>
        <dbReference type="ARBA" id="ARBA00022989"/>
    </source>
</evidence>
<evidence type="ECO:0000256" key="5">
    <source>
        <dbReference type="ARBA" id="ARBA00038359"/>
    </source>
</evidence>